<dbReference type="Gene3D" id="3.90.1720.10">
    <property type="entry name" value="endopeptidase domain like (from Nostoc punctiforme)"/>
    <property type="match status" value="1"/>
</dbReference>
<dbReference type="AlphaFoldDB" id="A0A397NJL5"/>
<dbReference type="EMBL" id="QXDC01000004">
    <property type="protein sequence ID" value="RIA37710.1"/>
    <property type="molecule type" value="Genomic_DNA"/>
</dbReference>
<feature type="domain" description="Peptidase C51" evidence="2">
    <location>
        <begin position="6"/>
        <end position="127"/>
    </location>
</feature>
<evidence type="ECO:0000259" key="2">
    <source>
        <dbReference type="PROSITE" id="PS50911"/>
    </source>
</evidence>
<protein>
    <submittedName>
        <fullName evidence="3">Surface antigen</fullName>
    </submittedName>
</protein>
<dbReference type="SUPFAM" id="SSF54001">
    <property type="entry name" value="Cysteine proteinases"/>
    <property type="match status" value="1"/>
</dbReference>
<feature type="signal peptide" evidence="1">
    <location>
        <begin position="1"/>
        <end position="26"/>
    </location>
</feature>
<keyword evidence="4" id="KW-1185">Reference proteome</keyword>
<dbReference type="Pfam" id="PF05257">
    <property type="entry name" value="CHAP"/>
    <property type="match status" value="1"/>
</dbReference>
<accession>A0A397NJL5</accession>
<organism evidence="3 4">
    <name type="scientific">Hephaestia caeni</name>
    <dbReference type="NCBI Taxonomy" id="645617"/>
    <lineage>
        <taxon>Bacteria</taxon>
        <taxon>Pseudomonadati</taxon>
        <taxon>Pseudomonadota</taxon>
        <taxon>Alphaproteobacteria</taxon>
        <taxon>Sphingomonadales</taxon>
        <taxon>Sphingomonadaceae</taxon>
        <taxon>Hephaestia</taxon>
    </lineage>
</organism>
<dbReference type="RefSeq" id="WP_119036982.1">
    <property type="nucleotide sequence ID" value="NZ_QXDC01000004.1"/>
</dbReference>
<feature type="chain" id="PRO_5017430446" evidence="1">
    <location>
        <begin position="27"/>
        <end position="185"/>
    </location>
</feature>
<keyword evidence="1" id="KW-0732">Signal</keyword>
<evidence type="ECO:0000313" key="3">
    <source>
        <dbReference type="EMBL" id="RIA37710.1"/>
    </source>
</evidence>
<dbReference type="PROSITE" id="PS50911">
    <property type="entry name" value="CHAP"/>
    <property type="match status" value="1"/>
</dbReference>
<gene>
    <name evidence="3" type="ORF">DFR49_3598</name>
</gene>
<name>A0A397NJL5_9SPHN</name>
<evidence type="ECO:0000313" key="4">
    <source>
        <dbReference type="Proteomes" id="UP000266568"/>
    </source>
</evidence>
<evidence type="ECO:0000256" key="1">
    <source>
        <dbReference type="SAM" id="SignalP"/>
    </source>
</evidence>
<dbReference type="InterPro" id="IPR038765">
    <property type="entry name" value="Papain-like_cys_pep_sf"/>
</dbReference>
<comment type="caution">
    <text evidence="3">The sequence shown here is derived from an EMBL/GenBank/DDBJ whole genome shotgun (WGS) entry which is preliminary data.</text>
</comment>
<dbReference type="OrthoDB" id="7279151at2"/>
<proteinExistence type="predicted"/>
<sequence length="185" mass="19989">MTFGKFAARFALVTACSLMTATPAFAQFWQCVTYARKISGIDIHGNANTWWGKAKGHYERGHEPREGAVLAFASHGKMRLGHVAMVSKIVSDREVLLTHANWSRPGRVETDVRAVDVSPAGDWSEVKVWYGPIGDLGTSVYPTKGFIYANAASADDGDTLDAAVTIAQQDAKSANLVALAATQRF</sequence>
<reference evidence="3 4" key="1">
    <citation type="submission" date="2018-08" db="EMBL/GenBank/DDBJ databases">
        <title>Genomic Encyclopedia of Type Strains, Phase IV (KMG-IV): sequencing the most valuable type-strain genomes for metagenomic binning, comparative biology and taxonomic classification.</title>
        <authorList>
            <person name="Goeker M."/>
        </authorList>
    </citation>
    <scope>NUCLEOTIDE SEQUENCE [LARGE SCALE GENOMIC DNA]</scope>
    <source>
        <strain evidence="3 4">DSM 25527</strain>
    </source>
</reference>
<dbReference type="InterPro" id="IPR007921">
    <property type="entry name" value="CHAP_dom"/>
</dbReference>
<dbReference type="Proteomes" id="UP000266568">
    <property type="component" value="Unassembled WGS sequence"/>
</dbReference>